<protein>
    <recommendedName>
        <fullName evidence="3">phospholipase D</fullName>
        <ecNumber evidence="3">3.1.4.4</ecNumber>
    </recommendedName>
</protein>
<evidence type="ECO:0000256" key="7">
    <source>
        <dbReference type="SAM" id="Phobius"/>
    </source>
</evidence>
<evidence type="ECO:0000256" key="3">
    <source>
        <dbReference type="ARBA" id="ARBA00012027"/>
    </source>
</evidence>
<evidence type="ECO:0000313" key="9">
    <source>
        <dbReference type="EMBL" id="OWK36257.1"/>
    </source>
</evidence>
<keyword evidence="7" id="KW-1133">Transmembrane helix</keyword>
<keyword evidence="9" id="KW-0255">Endonuclease</keyword>
<reference evidence="10" key="1">
    <citation type="submission" date="2017-06" db="EMBL/GenBank/DDBJ databases">
        <title>Genome analysis of Fimbriiglobus ruber SP5, the first member of the order Planctomycetales with confirmed chitinolytic capability.</title>
        <authorList>
            <person name="Ravin N.V."/>
            <person name="Rakitin A.L."/>
            <person name="Ivanova A.A."/>
            <person name="Beletsky A.V."/>
            <person name="Kulichevskaya I.S."/>
            <person name="Mardanov A.V."/>
            <person name="Dedysh S.N."/>
        </authorList>
    </citation>
    <scope>NUCLEOTIDE SEQUENCE [LARGE SCALE GENOMIC DNA]</scope>
    <source>
        <strain evidence="10">SP5</strain>
    </source>
</reference>
<organism evidence="9 10">
    <name type="scientific">Fimbriiglobus ruber</name>
    <dbReference type="NCBI Taxonomy" id="1908690"/>
    <lineage>
        <taxon>Bacteria</taxon>
        <taxon>Pseudomonadati</taxon>
        <taxon>Planctomycetota</taxon>
        <taxon>Planctomycetia</taxon>
        <taxon>Gemmatales</taxon>
        <taxon>Gemmataceae</taxon>
        <taxon>Fimbriiglobus</taxon>
    </lineage>
</organism>
<dbReference type="GO" id="GO:0016042">
    <property type="term" value="P:lipid catabolic process"/>
    <property type="evidence" value="ECO:0007669"/>
    <property type="project" value="UniProtKB-KW"/>
</dbReference>
<keyword evidence="6" id="KW-0443">Lipid metabolism</keyword>
<keyword evidence="5" id="KW-0442">Lipid degradation</keyword>
<feature type="domain" description="PLD phosphodiesterase" evidence="8">
    <location>
        <begin position="120"/>
        <end position="147"/>
    </location>
</feature>
<dbReference type="PROSITE" id="PS50035">
    <property type="entry name" value="PLD"/>
    <property type="match status" value="1"/>
</dbReference>
<keyword evidence="4" id="KW-0378">Hydrolase</keyword>
<comment type="similarity">
    <text evidence="2">Belongs to the phospholipase D family.</text>
</comment>
<dbReference type="InterPro" id="IPR025202">
    <property type="entry name" value="PLD-like_dom"/>
</dbReference>
<keyword evidence="10" id="KW-1185">Reference proteome</keyword>
<keyword evidence="7" id="KW-0472">Membrane</keyword>
<dbReference type="PANTHER" id="PTHR43856">
    <property type="entry name" value="CARDIOLIPIN HYDROLASE"/>
    <property type="match status" value="1"/>
</dbReference>
<dbReference type="GO" id="GO:0016891">
    <property type="term" value="F:RNA endonuclease activity producing 5'-phosphomonoesters, hydrolytic mechanism"/>
    <property type="evidence" value="ECO:0007669"/>
    <property type="project" value="TreeGrafter"/>
</dbReference>
<dbReference type="EMBL" id="NIDE01000017">
    <property type="protein sequence ID" value="OWK36257.1"/>
    <property type="molecule type" value="Genomic_DNA"/>
</dbReference>
<accession>A0A225DJE4</accession>
<sequence>MPEWYIAGAGAGVGFGVTILIAYAFEWLKRQFVTPPTVTAHYSPKGGCKDAVITEISHARREILVQAYSFSCKEIAQALVTAAGRGVTVRVLLDKSNEKETYSEIGDLEQHKIDLLIDASHAIAHNKIMIIDAATILTGSFNFTRQAELENAENLLVIKGHGALVDQYRQNFHAHRDHCLKPGTAANRPAAPGRVVQLQAA</sequence>
<feature type="transmembrane region" description="Helical" evidence="7">
    <location>
        <begin position="6"/>
        <end position="25"/>
    </location>
</feature>
<dbReference type="Gene3D" id="3.30.870.10">
    <property type="entry name" value="Endonuclease Chain A"/>
    <property type="match status" value="1"/>
</dbReference>
<keyword evidence="7" id="KW-0812">Transmembrane</keyword>
<evidence type="ECO:0000313" key="10">
    <source>
        <dbReference type="Proteomes" id="UP000214646"/>
    </source>
</evidence>
<dbReference type="Proteomes" id="UP000214646">
    <property type="component" value="Unassembled WGS sequence"/>
</dbReference>
<dbReference type="OrthoDB" id="281759at2"/>
<dbReference type="AlphaFoldDB" id="A0A225DJE4"/>
<dbReference type="CDD" id="cd09170">
    <property type="entry name" value="PLDc_Nuc"/>
    <property type="match status" value="1"/>
</dbReference>
<evidence type="ECO:0000256" key="2">
    <source>
        <dbReference type="ARBA" id="ARBA00008664"/>
    </source>
</evidence>
<dbReference type="SUPFAM" id="SSF56024">
    <property type="entry name" value="Phospholipase D/nuclease"/>
    <property type="match status" value="1"/>
</dbReference>
<proteinExistence type="inferred from homology"/>
<evidence type="ECO:0000256" key="4">
    <source>
        <dbReference type="ARBA" id="ARBA00022801"/>
    </source>
</evidence>
<evidence type="ECO:0000256" key="1">
    <source>
        <dbReference type="ARBA" id="ARBA00000798"/>
    </source>
</evidence>
<gene>
    <name evidence="9" type="ORF">FRUB_08820</name>
</gene>
<keyword evidence="9" id="KW-0540">Nuclease</keyword>
<evidence type="ECO:0000256" key="6">
    <source>
        <dbReference type="ARBA" id="ARBA00023098"/>
    </source>
</evidence>
<name>A0A225DJE4_9BACT</name>
<dbReference type="RefSeq" id="WP_161967974.1">
    <property type="nucleotide sequence ID" value="NZ_NIDE01000017.1"/>
</dbReference>
<evidence type="ECO:0000259" key="8">
    <source>
        <dbReference type="PROSITE" id="PS50035"/>
    </source>
</evidence>
<dbReference type="PANTHER" id="PTHR43856:SF1">
    <property type="entry name" value="MITOCHONDRIAL CARDIOLIPIN HYDROLASE"/>
    <property type="match status" value="1"/>
</dbReference>
<dbReference type="Pfam" id="PF13091">
    <property type="entry name" value="PLDc_2"/>
    <property type="match status" value="1"/>
</dbReference>
<comment type="caution">
    <text evidence="9">The sequence shown here is derived from an EMBL/GenBank/DDBJ whole genome shotgun (WGS) entry which is preliminary data.</text>
</comment>
<evidence type="ECO:0000256" key="5">
    <source>
        <dbReference type="ARBA" id="ARBA00022963"/>
    </source>
</evidence>
<dbReference type="GO" id="GO:0006793">
    <property type="term" value="P:phosphorus metabolic process"/>
    <property type="evidence" value="ECO:0007669"/>
    <property type="project" value="UniProtKB-ARBA"/>
</dbReference>
<dbReference type="InterPro" id="IPR051406">
    <property type="entry name" value="PLD_domain"/>
</dbReference>
<dbReference type="InterPro" id="IPR001736">
    <property type="entry name" value="PLipase_D/transphosphatidylase"/>
</dbReference>
<comment type="catalytic activity">
    <reaction evidence="1">
        <text>a 1,2-diacyl-sn-glycero-3-phosphocholine + H2O = a 1,2-diacyl-sn-glycero-3-phosphate + choline + H(+)</text>
        <dbReference type="Rhea" id="RHEA:14445"/>
        <dbReference type="ChEBI" id="CHEBI:15354"/>
        <dbReference type="ChEBI" id="CHEBI:15377"/>
        <dbReference type="ChEBI" id="CHEBI:15378"/>
        <dbReference type="ChEBI" id="CHEBI:57643"/>
        <dbReference type="ChEBI" id="CHEBI:58608"/>
        <dbReference type="EC" id="3.1.4.4"/>
    </reaction>
</comment>
<dbReference type="GO" id="GO:0004630">
    <property type="term" value="F:phospholipase D activity"/>
    <property type="evidence" value="ECO:0007669"/>
    <property type="project" value="UniProtKB-EC"/>
</dbReference>
<dbReference type="EC" id="3.1.4.4" evidence="3"/>